<evidence type="ECO:0000256" key="1">
    <source>
        <dbReference type="SAM" id="MobiDB-lite"/>
    </source>
</evidence>
<reference evidence="2 3" key="1">
    <citation type="journal article" date="2021" name="MBio">
        <title>A New Model Trypanosomatid, Novymonas esmeraldas: Genomic Perception of Its 'Candidatus Pandoraea novymonadis' Endosymbiont.</title>
        <authorList>
            <person name="Zakharova A."/>
            <person name="Saura A."/>
            <person name="Butenko A."/>
            <person name="Podesvova L."/>
            <person name="Warmusova S."/>
            <person name="Kostygov A.Y."/>
            <person name="Nenarokova A."/>
            <person name="Lukes J."/>
            <person name="Opperdoes F.R."/>
            <person name="Yurchenko V."/>
        </authorList>
    </citation>
    <scope>NUCLEOTIDE SEQUENCE [LARGE SCALE GENOMIC DNA]</scope>
    <source>
        <strain evidence="2 3">E262AT.01</strain>
    </source>
</reference>
<feature type="region of interest" description="Disordered" evidence="1">
    <location>
        <begin position="352"/>
        <end position="376"/>
    </location>
</feature>
<sequence>MGSVQSTVPEEGQGHPETFYRGVAAVREARFTVCEIYFLQALREHPGRSFWDTLTGAVMKPERHGEDDTRTTTHEGAPDSDASPHRRSVVRGMTASPRIAFRETAAFGSRRSQDSATTDEEESAESSDGDRVTVPGGPANLDVIAEAARSQQSIAAVVVHLPLDSHLQEVLDYFRMLADMALAYLELLATTRHKERVTALAARYCLLTITHSQMLLQCLAMWKAEHLGDGGGFIDADKTRDAALTAAVTDGWDNTHAPNRPRWGRHHRSRASWVCFTLALAEANCRYYYLSFVTAYAFLLTASWTTMAEGARRDRVYANITDHVDAVFSEVRRLASEYPQNYISGLIQTHLPQSGTQVSPHSSSGHNTNSSVSRSNVSSLAGNQLRHLYAATAPWLPLHSALHPPTSTHTVRLSVGRHVPLTSASRLLSPAQRMSYHYLCWQSEALLLVVPGCSPHLLERALPGFVPGKGTLAHQTEMFVKRAEVAGTESVRASGAGTAAVPSSADPPVATADAEETAKMDKLTKKLRKSGRNMNTDLDLQDERTCVMLCLHEAFLISAYGLLLLAELATKRGQTSVTNDLTQTLVAVVHDLQGPNAPEMQILNYMLGLT</sequence>
<accession>A0AAW0F7A7</accession>
<name>A0AAW0F7A7_9TRYP</name>
<keyword evidence="3" id="KW-1185">Reference proteome</keyword>
<dbReference type="PANTHER" id="PTHR40744">
    <property type="entry name" value="SODIUM STIBOGLUCONATE RESISTANCE PROTEIN-RELATED"/>
    <property type="match status" value="1"/>
</dbReference>
<feature type="region of interest" description="Disordered" evidence="1">
    <location>
        <begin position="61"/>
        <end position="137"/>
    </location>
</feature>
<dbReference type="EMBL" id="JAECZO010000022">
    <property type="protein sequence ID" value="KAK7201924.1"/>
    <property type="molecule type" value="Genomic_DNA"/>
</dbReference>
<feature type="compositionally biased region" description="Acidic residues" evidence="1">
    <location>
        <begin position="117"/>
        <end position="127"/>
    </location>
</feature>
<organism evidence="2 3">
    <name type="scientific">Novymonas esmeraldas</name>
    <dbReference type="NCBI Taxonomy" id="1808958"/>
    <lineage>
        <taxon>Eukaryota</taxon>
        <taxon>Discoba</taxon>
        <taxon>Euglenozoa</taxon>
        <taxon>Kinetoplastea</taxon>
        <taxon>Metakinetoplastina</taxon>
        <taxon>Trypanosomatida</taxon>
        <taxon>Trypanosomatidae</taxon>
        <taxon>Novymonas</taxon>
    </lineage>
</organism>
<gene>
    <name evidence="2" type="ORF">NESM_000260000</name>
</gene>
<dbReference type="PANTHER" id="PTHR40744:SF1">
    <property type="entry name" value="SODIUM STIBOGLUCONATE RESISTANCE PROTEIN"/>
    <property type="match status" value="1"/>
</dbReference>
<feature type="compositionally biased region" description="Low complexity" evidence="1">
    <location>
        <begin position="359"/>
        <end position="376"/>
    </location>
</feature>
<dbReference type="AlphaFoldDB" id="A0AAW0F7A7"/>
<evidence type="ECO:0000313" key="3">
    <source>
        <dbReference type="Proteomes" id="UP001430356"/>
    </source>
</evidence>
<feature type="compositionally biased region" description="Basic and acidic residues" evidence="1">
    <location>
        <begin position="61"/>
        <end position="77"/>
    </location>
</feature>
<proteinExistence type="predicted"/>
<comment type="caution">
    <text evidence="2">The sequence shown here is derived from an EMBL/GenBank/DDBJ whole genome shotgun (WGS) entry which is preliminary data.</text>
</comment>
<feature type="region of interest" description="Disordered" evidence="1">
    <location>
        <begin position="495"/>
        <end position="515"/>
    </location>
</feature>
<feature type="compositionally biased region" description="Low complexity" evidence="1">
    <location>
        <begin position="498"/>
        <end position="512"/>
    </location>
</feature>
<protein>
    <submittedName>
        <fullName evidence="2">Uncharacterized protein</fullName>
    </submittedName>
</protein>
<dbReference type="Proteomes" id="UP001430356">
    <property type="component" value="Unassembled WGS sequence"/>
</dbReference>
<evidence type="ECO:0000313" key="2">
    <source>
        <dbReference type="EMBL" id="KAK7201924.1"/>
    </source>
</evidence>